<dbReference type="AlphaFoldDB" id="A0A3P1CYL0"/>
<keyword evidence="2" id="KW-1185">Reference proteome</keyword>
<name>A0A3P1CYL0_9BACT</name>
<protein>
    <submittedName>
        <fullName evidence="1">DUF3987 domain-containing protein</fullName>
    </submittedName>
</protein>
<gene>
    <name evidence="1" type="ORF">EHT87_07855</name>
</gene>
<dbReference type="InterPro" id="IPR025048">
    <property type="entry name" value="DUF3987"/>
</dbReference>
<dbReference type="Pfam" id="PF13148">
    <property type="entry name" value="DUF3987"/>
    <property type="match status" value="1"/>
</dbReference>
<comment type="caution">
    <text evidence="1">The sequence shown here is derived from an EMBL/GenBank/DDBJ whole genome shotgun (WGS) entry which is preliminary data.</text>
</comment>
<evidence type="ECO:0000313" key="1">
    <source>
        <dbReference type="EMBL" id="RRB18180.1"/>
    </source>
</evidence>
<dbReference type="EMBL" id="RQJP01000001">
    <property type="protein sequence ID" value="RRB18180.1"/>
    <property type="molecule type" value="Genomic_DNA"/>
</dbReference>
<organism evidence="1 2">
    <name type="scientific">Larkinella knui</name>
    <dbReference type="NCBI Taxonomy" id="2025310"/>
    <lineage>
        <taxon>Bacteria</taxon>
        <taxon>Pseudomonadati</taxon>
        <taxon>Bacteroidota</taxon>
        <taxon>Cytophagia</taxon>
        <taxon>Cytophagales</taxon>
        <taxon>Spirosomataceae</taxon>
        <taxon>Larkinella</taxon>
    </lineage>
</organism>
<proteinExistence type="predicted"/>
<sequence length="434" mass="48818">MDAENTPFIPASVYDRLPRFLKNLCEEFKDNRERDVFLTSVLGILSGCFDSVSGIYAGSRVHPNLYIFIIAPPASGKGNMTWAKLLALPLHEKAKNISDEAVDPESKTTFYLNENEGELKMLFIPANISAAAIIDQLNNNGGYGIICETEADTLANTLKQEWGNISDILRKAFHHETISLRRKTKNEYVEINNPRLAMVLTGTPGQLRGIIPSTENGLFSRFIFYTYHDVPEWRKVAPSNHTTDKEAKIEKFGQWLAERVSQLGKSSIEFRLTDGQWEELDVHFKGLLEKTQKELGASASAIATRLGLITFRLAMVLSATRRLEKIDKEGKVSSGDIECSDADFKSAMELSDIYYRHALDTYDLVPSGDLSDLTGAERKFYNALPDEAWFPRARAISNGVDASIPLRTAYACLHKLYKKGYLERDKEGLFRKIK</sequence>
<reference evidence="1 2" key="1">
    <citation type="submission" date="2018-11" db="EMBL/GenBank/DDBJ databases">
        <authorList>
            <person name="Zhou Z."/>
            <person name="Wang G."/>
        </authorList>
    </citation>
    <scope>NUCLEOTIDE SEQUENCE [LARGE SCALE GENOMIC DNA]</scope>
    <source>
        <strain evidence="1 2">KCTC42998</strain>
    </source>
</reference>
<dbReference type="OrthoDB" id="1522635at2"/>
<accession>A0A3P1CYL0</accession>
<evidence type="ECO:0000313" key="2">
    <source>
        <dbReference type="Proteomes" id="UP000274271"/>
    </source>
</evidence>
<dbReference type="RefSeq" id="WP_124905515.1">
    <property type="nucleotide sequence ID" value="NZ_RQJP01000001.1"/>
</dbReference>
<dbReference type="Proteomes" id="UP000274271">
    <property type="component" value="Unassembled WGS sequence"/>
</dbReference>